<feature type="compositionally biased region" description="Polar residues" evidence="1">
    <location>
        <begin position="326"/>
        <end position="345"/>
    </location>
</feature>
<accession>A0AAE0I818</accession>
<evidence type="ECO:0000313" key="4">
    <source>
        <dbReference type="Proteomes" id="UP001286456"/>
    </source>
</evidence>
<sequence>MSPSLIVVSIVTMAVGLASIAGLRARSRRAEAAQTPDSSQTIFFGSQVGGRSVINYSYTDLPWKLMAYDIYYFLTFSWALPHIVLPLTPSDSGYLAELSFTAKNIFCIVIHIVLLWTAAILIVLFFLVNYGLCELLNGKDVEYHSHPHYAEASPEHAHEQWVFINGVAAGEHWMQSNLNRLALTFKRPILGIHNKTNGIIFDVIECLIQRNLGVATTDVRVCYRIIKEKLYNPQYTKVIFILHSQGAIEGSLILDWLLQELPQDLLSKLEVYTFGNAANHFNNPHRRIHSQKRAENNPLAAQTDTTNAANVDSQVSGAQQVLSETGATINPLTPLASSTNLTNGDTDVPRTRNPPPSPPPLDTNHVPTTGTQISDFSLVPALTHETSSLSPSAVSGRAIGHIEHYAHTTDFVALWGVLHFATSAPLTRSLPRFIGRVFARTSTRGGHQFCQHYLDGMFPLERDAQTGAFLGCADVNEFMESEIVVGVEGDEMENAREAREVSSWLGNGHGNPDDEPVEVHGDSPVERRGRARRRDGPPPATPVTKAKVKEMSRLWQYRNGRCPEGAKRGHGANGSASGVVVTM</sequence>
<organism evidence="3 4">
    <name type="scientific">Cercophora scortea</name>
    <dbReference type="NCBI Taxonomy" id="314031"/>
    <lineage>
        <taxon>Eukaryota</taxon>
        <taxon>Fungi</taxon>
        <taxon>Dikarya</taxon>
        <taxon>Ascomycota</taxon>
        <taxon>Pezizomycotina</taxon>
        <taxon>Sordariomycetes</taxon>
        <taxon>Sordariomycetidae</taxon>
        <taxon>Sordariales</taxon>
        <taxon>Lasiosphaeriaceae</taxon>
        <taxon>Cercophora</taxon>
    </lineage>
</organism>
<dbReference type="PANTHER" id="PTHR42044">
    <property type="entry name" value="DUF676 DOMAIN-CONTAINING PROTEIN-RELATED"/>
    <property type="match status" value="1"/>
</dbReference>
<dbReference type="AlphaFoldDB" id="A0AAE0I818"/>
<feature type="region of interest" description="Disordered" evidence="1">
    <location>
        <begin position="326"/>
        <end position="368"/>
    </location>
</feature>
<dbReference type="PANTHER" id="PTHR42044:SF1">
    <property type="entry name" value="DUF676 DOMAIN-CONTAINING PROTEIN"/>
    <property type="match status" value="1"/>
</dbReference>
<evidence type="ECO:0000313" key="3">
    <source>
        <dbReference type="EMBL" id="KAK3319842.1"/>
    </source>
</evidence>
<reference evidence="3" key="1">
    <citation type="journal article" date="2023" name="Mol. Phylogenet. Evol.">
        <title>Genome-scale phylogeny and comparative genomics of the fungal order Sordariales.</title>
        <authorList>
            <person name="Hensen N."/>
            <person name="Bonometti L."/>
            <person name="Westerberg I."/>
            <person name="Brannstrom I.O."/>
            <person name="Guillou S."/>
            <person name="Cros-Aarteil S."/>
            <person name="Calhoun S."/>
            <person name="Haridas S."/>
            <person name="Kuo A."/>
            <person name="Mondo S."/>
            <person name="Pangilinan J."/>
            <person name="Riley R."/>
            <person name="LaButti K."/>
            <person name="Andreopoulos B."/>
            <person name="Lipzen A."/>
            <person name="Chen C."/>
            <person name="Yan M."/>
            <person name="Daum C."/>
            <person name="Ng V."/>
            <person name="Clum A."/>
            <person name="Steindorff A."/>
            <person name="Ohm R.A."/>
            <person name="Martin F."/>
            <person name="Silar P."/>
            <person name="Natvig D.O."/>
            <person name="Lalanne C."/>
            <person name="Gautier V."/>
            <person name="Ament-Velasquez S.L."/>
            <person name="Kruys A."/>
            <person name="Hutchinson M.I."/>
            <person name="Powell A.J."/>
            <person name="Barry K."/>
            <person name="Miller A.N."/>
            <person name="Grigoriev I.V."/>
            <person name="Debuchy R."/>
            <person name="Gladieux P."/>
            <person name="Hiltunen Thoren M."/>
            <person name="Johannesson H."/>
        </authorList>
    </citation>
    <scope>NUCLEOTIDE SEQUENCE</scope>
    <source>
        <strain evidence="3">SMH4131-1</strain>
    </source>
</reference>
<evidence type="ECO:0000256" key="1">
    <source>
        <dbReference type="SAM" id="MobiDB-lite"/>
    </source>
</evidence>
<dbReference type="Proteomes" id="UP001286456">
    <property type="component" value="Unassembled WGS sequence"/>
</dbReference>
<proteinExistence type="predicted"/>
<reference evidence="3" key="2">
    <citation type="submission" date="2023-06" db="EMBL/GenBank/DDBJ databases">
        <authorList>
            <consortium name="Lawrence Berkeley National Laboratory"/>
            <person name="Haridas S."/>
            <person name="Hensen N."/>
            <person name="Bonometti L."/>
            <person name="Westerberg I."/>
            <person name="Brannstrom I.O."/>
            <person name="Guillou S."/>
            <person name="Cros-Aarteil S."/>
            <person name="Calhoun S."/>
            <person name="Kuo A."/>
            <person name="Mondo S."/>
            <person name="Pangilinan J."/>
            <person name="Riley R."/>
            <person name="Labutti K."/>
            <person name="Andreopoulos B."/>
            <person name="Lipzen A."/>
            <person name="Chen C."/>
            <person name="Yanf M."/>
            <person name="Daum C."/>
            <person name="Ng V."/>
            <person name="Clum A."/>
            <person name="Steindorff A."/>
            <person name="Ohm R."/>
            <person name="Martin F."/>
            <person name="Silar P."/>
            <person name="Natvig D."/>
            <person name="Lalanne C."/>
            <person name="Gautier V."/>
            <person name="Ament-Velasquez S.L."/>
            <person name="Kruys A."/>
            <person name="Hutchinson M.I."/>
            <person name="Powell A.J."/>
            <person name="Barry K."/>
            <person name="Miller A.N."/>
            <person name="Grigoriev I.V."/>
            <person name="Debuchy R."/>
            <person name="Gladieux P."/>
            <person name="Thoren M.H."/>
            <person name="Johannesson H."/>
        </authorList>
    </citation>
    <scope>NUCLEOTIDE SEQUENCE</scope>
    <source>
        <strain evidence="3">SMH4131-1</strain>
    </source>
</reference>
<feature type="compositionally biased region" description="Pro residues" evidence="1">
    <location>
        <begin position="352"/>
        <end position="361"/>
    </location>
</feature>
<name>A0AAE0I818_9PEZI</name>
<comment type="caution">
    <text evidence="3">The sequence shown here is derived from an EMBL/GenBank/DDBJ whole genome shotgun (WGS) entry which is preliminary data.</text>
</comment>
<keyword evidence="2" id="KW-0472">Membrane</keyword>
<protein>
    <submittedName>
        <fullName evidence="3">Uncharacterized protein</fullName>
    </submittedName>
</protein>
<feature type="region of interest" description="Disordered" evidence="1">
    <location>
        <begin position="561"/>
        <end position="583"/>
    </location>
</feature>
<evidence type="ECO:0000256" key="2">
    <source>
        <dbReference type="SAM" id="Phobius"/>
    </source>
</evidence>
<feature type="region of interest" description="Disordered" evidence="1">
    <location>
        <begin position="503"/>
        <end position="549"/>
    </location>
</feature>
<keyword evidence="2" id="KW-1133">Transmembrane helix</keyword>
<gene>
    <name evidence="3" type="ORF">B0T19DRAFT_361541</name>
</gene>
<keyword evidence="2" id="KW-0812">Transmembrane</keyword>
<feature type="transmembrane region" description="Helical" evidence="2">
    <location>
        <begin position="6"/>
        <end position="23"/>
    </location>
</feature>
<dbReference type="EMBL" id="JAUEPO010000006">
    <property type="protein sequence ID" value="KAK3319842.1"/>
    <property type="molecule type" value="Genomic_DNA"/>
</dbReference>
<feature type="compositionally biased region" description="Basic and acidic residues" evidence="1">
    <location>
        <begin position="517"/>
        <end position="528"/>
    </location>
</feature>
<keyword evidence="4" id="KW-1185">Reference proteome</keyword>
<feature type="transmembrane region" description="Helical" evidence="2">
    <location>
        <begin position="108"/>
        <end position="130"/>
    </location>
</feature>